<keyword evidence="3" id="KW-0949">S-adenosyl-L-methionine</keyword>
<dbReference type="InterPro" id="IPR016461">
    <property type="entry name" value="COMT-like"/>
</dbReference>
<evidence type="ECO:0000256" key="3">
    <source>
        <dbReference type="ARBA" id="ARBA00022691"/>
    </source>
</evidence>
<dbReference type="Gene3D" id="3.40.50.150">
    <property type="entry name" value="Vaccinia Virus protein VP39"/>
    <property type="match status" value="1"/>
</dbReference>
<name>A0AAN6VLF0_9PEZI</name>
<dbReference type="PROSITE" id="PS51683">
    <property type="entry name" value="SAM_OMT_II"/>
    <property type="match status" value="1"/>
</dbReference>
<evidence type="ECO:0000256" key="1">
    <source>
        <dbReference type="ARBA" id="ARBA00022603"/>
    </source>
</evidence>
<protein>
    <submittedName>
        <fullName evidence="5">Demethylsterigmatocystin 6-O-methyltransferase</fullName>
    </submittedName>
</protein>
<dbReference type="EMBL" id="MU856940">
    <property type="protein sequence ID" value="KAK4153449.1"/>
    <property type="molecule type" value="Genomic_DNA"/>
</dbReference>
<keyword evidence="6" id="KW-1185">Reference proteome</keyword>
<feature type="domain" description="O-methyltransferase C-terminal" evidence="4">
    <location>
        <begin position="259"/>
        <end position="406"/>
    </location>
</feature>
<dbReference type="GO" id="GO:0008171">
    <property type="term" value="F:O-methyltransferase activity"/>
    <property type="evidence" value="ECO:0007669"/>
    <property type="project" value="InterPro"/>
</dbReference>
<dbReference type="Pfam" id="PF00891">
    <property type="entry name" value="Methyltransf_2"/>
    <property type="match status" value="1"/>
</dbReference>
<dbReference type="PANTHER" id="PTHR43712:SF16">
    <property type="entry name" value="O-METHYLTRANSFERASE ELCB"/>
    <property type="match status" value="1"/>
</dbReference>
<evidence type="ECO:0000256" key="2">
    <source>
        <dbReference type="ARBA" id="ARBA00022679"/>
    </source>
</evidence>
<evidence type="ECO:0000313" key="6">
    <source>
        <dbReference type="Proteomes" id="UP001302745"/>
    </source>
</evidence>
<dbReference type="AlphaFoldDB" id="A0AAN6VLF0"/>
<reference evidence="5" key="1">
    <citation type="journal article" date="2023" name="Mol. Phylogenet. Evol.">
        <title>Genome-scale phylogeny and comparative genomics of the fungal order Sordariales.</title>
        <authorList>
            <person name="Hensen N."/>
            <person name="Bonometti L."/>
            <person name="Westerberg I."/>
            <person name="Brannstrom I.O."/>
            <person name="Guillou S."/>
            <person name="Cros-Aarteil S."/>
            <person name="Calhoun S."/>
            <person name="Haridas S."/>
            <person name="Kuo A."/>
            <person name="Mondo S."/>
            <person name="Pangilinan J."/>
            <person name="Riley R."/>
            <person name="LaButti K."/>
            <person name="Andreopoulos B."/>
            <person name="Lipzen A."/>
            <person name="Chen C."/>
            <person name="Yan M."/>
            <person name="Daum C."/>
            <person name="Ng V."/>
            <person name="Clum A."/>
            <person name="Steindorff A."/>
            <person name="Ohm R.A."/>
            <person name="Martin F."/>
            <person name="Silar P."/>
            <person name="Natvig D.O."/>
            <person name="Lalanne C."/>
            <person name="Gautier V."/>
            <person name="Ament-Velasquez S.L."/>
            <person name="Kruys A."/>
            <person name="Hutchinson M.I."/>
            <person name="Powell A.J."/>
            <person name="Barry K."/>
            <person name="Miller A.N."/>
            <person name="Grigoriev I.V."/>
            <person name="Debuchy R."/>
            <person name="Gladieux P."/>
            <person name="Hiltunen Thoren M."/>
            <person name="Johannesson H."/>
        </authorList>
    </citation>
    <scope>NUCLEOTIDE SEQUENCE</scope>
    <source>
        <strain evidence="5">CBS 538.74</strain>
    </source>
</reference>
<dbReference type="PANTHER" id="PTHR43712">
    <property type="entry name" value="PUTATIVE (AFU_ORTHOLOGUE AFUA_4G14580)-RELATED"/>
    <property type="match status" value="1"/>
</dbReference>
<comment type="caution">
    <text evidence="5">The sequence shown here is derived from an EMBL/GenBank/DDBJ whole genome shotgun (WGS) entry which is preliminary data.</text>
</comment>
<dbReference type="Proteomes" id="UP001302745">
    <property type="component" value="Unassembled WGS sequence"/>
</dbReference>
<organism evidence="5 6">
    <name type="scientific">Chaetomidium leptoderma</name>
    <dbReference type="NCBI Taxonomy" id="669021"/>
    <lineage>
        <taxon>Eukaryota</taxon>
        <taxon>Fungi</taxon>
        <taxon>Dikarya</taxon>
        <taxon>Ascomycota</taxon>
        <taxon>Pezizomycotina</taxon>
        <taxon>Sordariomycetes</taxon>
        <taxon>Sordariomycetidae</taxon>
        <taxon>Sordariales</taxon>
        <taxon>Chaetomiaceae</taxon>
        <taxon>Chaetomidium</taxon>
    </lineage>
</organism>
<keyword evidence="1" id="KW-0489">Methyltransferase</keyword>
<evidence type="ECO:0000259" key="4">
    <source>
        <dbReference type="Pfam" id="PF00891"/>
    </source>
</evidence>
<sequence length="427" mass="46080">MASSSAFNLVQAAEALLERAKKLAAVTNPGDDGNELALRRSIAQTAKKIAFETAPKIDVVKADWIVIAEVAAWNIFIDWKAFDHIPLQGHISIPDLARALNAQESLVARISALLLATGKLLPGPYPHTLSHSRISPLYLTTNPVSALCTVAIGNGMKPYAHWPEYFRAHGRREPAGQTDTPFGFGWGHPELPPWEVKALYPDYARCFARSMRSRQMVGGDTVVVGEGALYDLSWVGREAAAEGGDEDEEGGGGGGGGVVVVDVGGGLGQLLKDVLRDVEGVRPGQCVLQDRREVIEEARAVGGGELDGVVMMEHDFHEEQPVKGALVYLVRRILLDYSDTLAAGILRRLAEALPADNPKARVIIMEERVLDVPTPQNCIVDLVMLNLGGKLRNEAMFRDLAAAAGLEVVGYYARDTDSMCVVECARA</sequence>
<keyword evidence="2" id="KW-0808">Transferase</keyword>
<dbReference type="InterPro" id="IPR029063">
    <property type="entry name" value="SAM-dependent_MTases_sf"/>
</dbReference>
<dbReference type="GO" id="GO:0032259">
    <property type="term" value="P:methylation"/>
    <property type="evidence" value="ECO:0007669"/>
    <property type="project" value="UniProtKB-KW"/>
</dbReference>
<proteinExistence type="predicted"/>
<reference evidence="5" key="2">
    <citation type="submission" date="2023-05" db="EMBL/GenBank/DDBJ databases">
        <authorList>
            <consortium name="Lawrence Berkeley National Laboratory"/>
            <person name="Steindorff A."/>
            <person name="Hensen N."/>
            <person name="Bonometti L."/>
            <person name="Westerberg I."/>
            <person name="Brannstrom I.O."/>
            <person name="Guillou S."/>
            <person name="Cros-Aarteil S."/>
            <person name="Calhoun S."/>
            <person name="Haridas S."/>
            <person name="Kuo A."/>
            <person name="Mondo S."/>
            <person name="Pangilinan J."/>
            <person name="Riley R."/>
            <person name="Labutti K."/>
            <person name="Andreopoulos B."/>
            <person name="Lipzen A."/>
            <person name="Chen C."/>
            <person name="Yanf M."/>
            <person name="Daum C."/>
            <person name="Ng V."/>
            <person name="Clum A."/>
            <person name="Ohm R."/>
            <person name="Martin F."/>
            <person name="Silar P."/>
            <person name="Natvig D."/>
            <person name="Lalanne C."/>
            <person name="Gautier V."/>
            <person name="Ament-Velasquez S.L."/>
            <person name="Kruys A."/>
            <person name="Hutchinson M.I."/>
            <person name="Powell A.J."/>
            <person name="Barry K."/>
            <person name="Miller A.N."/>
            <person name="Grigoriev I.V."/>
            <person name="Debuchy R."/>
            <person name="Gladieux P."/>
            <person name="Thoren M.H."/>
            <person name="Johannesson H."/>
        </authorList>
    </citation>
    <scope>NUCLEOTIDE SEQUENCE</scope>
    <source>
        <strain evidence="5">CBS 538.74</strain>
    </source>
</reference>
<dbReference type="InterPro" id="IPR001077">
    <property type="entry name" value="COMT_C"/>
</dbReference>
<dbReference type="SUPFAM" id="SSF53335">
    <property type="entry name" value="S-adenosyl-L-methionine-dependent methyltransferases"/>
    <property type="match status" value="1"/>
</dbReference>
<evidence type="ECO:0000313" key="5">
    <source>
        <dbReference type="EMBL" id="KAK4153449.1"/>
    </source>
</evidence>
<accession>A0AAN6VLF0</accession>
<gene>
    <name evidence="5" type="ORF">C8A00DRAFT_33812</name>
</gene>